<protein>
    <submittedName>
        <fullName evidence="2">Dehydrogenase</fullName>
    </submittedName>
</protein>
<dbReference type="STRING" id="1435377.SUSAZ_09560"/>
<keyword evidence="1" id="KW-0143">Chaperone</keyword>
<name>A0A0U2VXR8_9CREN</name>
<evidence type="ECO:0000313" key="3">
    <source>
        <dbReference type="EMBL" id="ALU32551.1"/>
    </source>
</evidence>
<reference evidence="4 5" key="1">
    <citation type="submission" date="2015-12" db="EMBL/GenBank/DDBJ databases">
        <title>A stable core within a dynamic pangenome in Sulfolobus acidocaldarius.</title>
        <authorList>
            <person name="Anderson R."/>
            <person name="Kouris A."/>
            <person name="Seward C."/>
            <person name="Campbell K."/>
            <person name="Whitaker R."/>
        </authorList>
    </citation>
    <scope>NUCLEOTIDE SEQUENCE [LARGE SCALE GENOMIC DNA]</scope>
    <source>
        <strain evidence="2 5">GG12-C01-09</strain>
        <strain evidence="3 4">NG05B_CO5_07</strain>
    </source>
</reference>
<dbReference type="PANTHER" id="PTHR34227">
    <property type="entry name" value="CHAPERONE PROTEIN YCDY"/>
    <property type="match status" value="1"/>
</dbReference>
<dbReference type="InterPro" id="IPR020945">
    <property type="entry name" value="DMSO/NO3_reduct_chaperone"/>
</dbReference>
<evidence type="ECO:0000313" key="5">
    <source>
        <dbReference type="Proteomes" id="UP000065473"/>
    </source>
</evidence>
<dbReference type="OrthoDB" id="320758at2157"/>
<accession>A0A0U2VXR8</accession>
<dbReference type="InterPro" id="IPR050289">
    <property type="entry name" value="TorD/DmsD_chaperones"/>
</dbReference>
<dbReference type="Proteomes" id="UP000060043">
    <property type="component" value="Chromosome"/>
</dbReference>
<dbReference type="EMBL" id="CP013695">
    <property type="protein sequence ID" value="ALU32551.1"/>
    <property type="molecule type" value="Genomic_DNA"/>
</dbReference>
<sequence>MSSDQGILRFLVYDIFSEIFLYKIEDKEFNDMLDKLNDVTEKVGGILKELANVDMFEIRKKFKSKSKKDYLIEYTTLFLTGFGNKPLTPVESKRNYLLIGEGITTFRYNDIVRFYTTRGLVMKSRSFMHEPDHISTILGFMSFLIREEINLSKDNGDISKIVMDEYNFMTTHIMSWVPEWINDVLSDSRSDIFRPVCANLGRWINYDYSQMSKRAKFVGTVDSNLGRSSHELR</sequence>
<evidence type="ECO:0000313" key="4">
    <source>
        <dbReference type="Proteomes" id="UP000060043"/>
    </source>
</evidence>
<dbReference type="EMBL" id="CP013694">
    <property type="protein sequence ID" value="ALU29812.1"/>
    <property type="molecule type" value="Genomic_DNA"/>
</dbReference>
<evidence type="ECO:0000256" key="1">
    <source>
        <dbReference type="ARBA" id="ARBA00023186"/>
    </source>
</evidence>
<dbReference type="AlphaFoldDB" id="A0A0U2VXR8"/>
<dbReference type="PaxDb" id="1435377-SUSAZ_09560"/>
<gene>
    <name evidence="2" type="ORF">ATY89_07585</name>
    <name evidence="3" type="ORF">ATZ20_10605</name>
</gene>
<dbReference type="Gene3D" id="1.10.3480.10">
    <property type="entry name" value="TorD-like"/>
    <property type="match status" value="1"/>
</dbReference>
<dbReference type="PANTHER" id="PTHR34227:SF1">
    <property type="entry name" value="DIMETHYL SULFOXIDE REDUCTASE CHAPERONE-RELATED"/>
    <property type="match status" value="1"/>
</dbReference>
<organism evidence="2 5">
    <name type="scientific">Sulfolobus acidocaldarius</name>
    <dbReference type="NCBI Taxonomy" id="2285"/>
    <lineage>
        <taxon>Archaea</taxon>
        <taxon>Thermoproteota</taxon>
        <taxon>Thermoprotei</taxon>
        <taxon>Sulfolobales</taxon>
        <taxon>Sulfolobaceae</taxon>
        <taxon>Sulfolobus</taxon>
    </lineage>
</organism>
<proteinExistence type="predicted"/>
<dbReference type="Proteomes" id="UP000065473">
    <property type="component" value="Chromosome"/>
</dbReference>
<dbReference type="OMA" id="VQDQKNF"/>
<dbReference type="InterPro" id="IPR036411">
    <property type="entry name" value="TorD-like_sf"/>
</dbReference>
<evidence type="ECO:0000313" key="2">
    <source>
        <dbReference type="EMBL" id="ALU29812.1"/>
    </source>
</evidence>
<dbReference type="SUPFAM" id="SSF89155">
    <property type="entry name" value="TorD-like"/>
    <property type="match status" value="1"/>
</dbReference>
<dbReference type="GeneID" id="14552616"/>
<dbReference type="RefSeq" id="WP_011278896.1">
    <property type="nucleotide sequence ID" value="NZ_BHWZ01000006.1"/>
</dbReference>
<dbReference type="Pfam" id="PF02613">
    <property type="entry name" value="Nitrate_red_del"/>
    <property type="match status" value="1"/>
</dbReference>